<evidence type="ECO:0000313" key="4">
    <source>
        <dbReference type="EMBL" id="KAI3428546.1"/>
    </source>
</evidence>
<accession>A0A9D4YVI8</accession>
<dbReference type="Proteomes" id="UP001055712">
    <property type="component" value="Unassembled WGS sequence"/>
</dbReference>
<gene>
    <name evidence="4" type="ORF">D9Q98_007368</name>
</gene>
<keyword evidence="5" id="KW-1185">Reference proteome</keyword>
<dbReference type="GO" id="GO:0005737">
    <property type="term" value="C:cytoplasm"/>
    <property type="evidence" value="ECO:0007669"/>
    <property type="project" value="TreeGrafter"/>
</dbReference>
<dbReference type="SUPFAM" id="SSF52490">
    <property type="entry name" value="Tubulin nucleotide-binding domain-like"/>
    <property type="match status" value="1"/>
</dbReference>
<evidence type="ECO:0000256" key="3">
    <source>
        <dbReference type="SAM" id="MobiDB-lite"/>
    </source>
</evidence>
<evidence type="ECO:0000256" key="2">
    <source>
        <dbReference type="ARBA" id="ARBA00023134"/>
    </source>
</evidence>
<dbReference type="EMBL" id="SIDB01000009">
    <property type="protein sequence ID" value="KAI3428546.1"/>
    <property type="molecule type" value="Genomic_DNA"/>
</dbReference>
<dbReference type="AlphaFoldDB" id="A0A9D4YVI8"/>
<dbReference type="GO" id="GO:0003924">
    <property type="term" value="F:GTPase activity"/>
    <property type="evidence" value="ECO:0007669"/>
    <property type="project" value="InterPro"/>
</dbReference>
<dbReference type="GO" id="GO:0005525">
    <property type="term" value="F:GTP binding"/>
    <property type="evidence" value="ECO:0007669"/>
    <property type="project" value="UniProtKB-KW"/>
</dbReference>
<proteinExistence type="predicted"/>
<keyword evidence="2" id="KW-0342">GTP-binding</keyword>
<reference evidence="4" key="2">
    <citation type="submission" date="2020-11" db="EMBL/GenBank/DDBJ databases">
        <authorList>
            <person name="Cecchin M."/>
            <person name="Marcolungo L."/>
            <person name="Rossato M."/>
            <person name="Girolomoni L."/>
            <person name="Cosentino E."/>
            <person name="Cuine S."/>
            <person name="Li-Beisson Y."/>
            <person name="Delledonne M."/>
            <person name="Ballottari M."/>
        </authorList>
    </citation>
    <scope>NUCLEOTIDE SEQUENCE</scope>
    <source>
        <strain evidence="4">211/11P</strain>
        <tissue evidence="4">Whole cell</tissue>
    </source>
</reference>
<dbReference type="GO" id="GO:0032153">
    <property type="term" value="C:cell division site"/>
    <property type="evidence" value="ECO:0007669"/>
    <property type="project" value="TreeGrafter"/>
</dbReference>
<feature type="compositionally biased region" description="Low complexity" evidence="3">
    <location>
        <begin position="522"/>
        <end position="537"/>
    </location>
</feature>
<dbReference type="GO" id="GO:0051301">
    <property type="term" value="P:cell division"/>
    <property type="evidence" value="ECO:0007669"/>
    <property type="project" value="TreeGrafter"/>
</dbReference>
<organism evidence="4 5">
    <name type="scientific">Chlorella vulgaris</name>
    <name type="common">Green alga</name>
    <dbReference type="NCBI Taxonomy" id="3077"/>
    <lineage>
        <taxon>Eukaryota</taxon>
        <taxon>Viridiplantae</taxon>
        <taxon>Chlorophyta</taxon>
        <taxon>core chlorophytes</taxon>
        <taxon>Trebouxiophyceae</taxon>
        <taxon>Chlorellales</taxon>
        <taxon>Chlorellaceae</taxon>
        <taxon>Chlorella clade</taxon>
        <taxon>Chlorella</taxon>
    </lineage>
</organism>
<dbReference type="Gene3D" id="3.40.50.1440">
    <property type="entry name" value="Tubulin/FtsZ, GTPase domain"/>
    <property type="match status" value="1"/>
</dbReference>
<feature type="compositionally biased region" description="Low complexity" evidence="3">
    <location>
        <begin position="650"/>
        <end position="667"/>
    </location>
</feature>
<dbReference type="InterPro" id="IPR036525">
    <property type="entry name" value="Tubulin/FtsZ_GTPase_sf"/>
</dbReference>
<dbReference type="InterPro" id="IPR045061">
    <property type="entry name" value="FtsZ/CetZ"/>
</dbReference>
<dbReference type="OrthoDB" id="515366at2759"/>
<dbReference type="GO" id="GO:0048285">
    <property type="term" value="P:organelle fission"/>
    <property type="evidence" value="ECO:0007669"/>
    <property type="project" value="TreeGrafter"/>
</dbReference>
<dbReference type="PANTHER" id="PTHR30314">
    <property type="entry name" value="CELL DIVISION PROTEIN FTSZ-RELATED"/>
    <property type="match status" value="1"/>
</dbReference>
<feature type="region of interest" description="Disordered" evidence="3">
    <location>
        <begin position="488"/>
        <end position="670"/>
    </location>
</feature>
<evidence type="ECO:0000256" key="1">
    <source>
        <dbReference type="ARBA" id="ARBA00022741"/>
    </source>
</evidence>
<name>A0A9D4YVI8_CHLVU</name>
<dbReference type="PANTHER" id="PTHR30314:SF31">
    <property type="entry name" value="TUBULIN_FTSZ DOMAIN CONTAINING PROTEIN"/>
    <property type="match status" value="1"/>
</dbReference>
<reference evidence="4" key="1">
    <citation type="journal article" date="2019" name="Plant J.">
        <title>Chlorella vulgaris genome assembly and annotation reveals the molecular basis for metabolic acclimation to high light conditions.</title>
        <authorList>
            <person name="Cecchin M."/>
            <person name="Marcolungo L."/>
            <person name="Rossato M."/>
            <person name="Girolomoni L."/>
            <person name="Cosentino E."/>
            <person name="Cuine S."/>
            <person name="Li-Beisson Y."/>
            <person name="Delledonne M."/>
            <person name="Ballottari M."/>
        </authorList>
    </citation>
    <scope>NUCLEOTIDE SEQUENCE</scope>
    <source>
        <strain evidence="4">211/11P</strain>
    </source>
</reference>
<sequence>MSWNSSSSSSSRLAQQSFAAAQPAARRAAAALRWHIGRHLCRPALTSSARGVLRRAGMVLAVSVPERQTVTERTPPPPPPEVEVKVVGFGGRGAHALSKLVGHSQLAKAELWCLESDRAMLEGCPTSNTLLLPKDDASSSSPEGGMLSPADLASIVGRAASDAGGRGNMNAGTDGAITFVLAPAAAAPGGAATVLQVVGALRAAGHFTVAAVTQPFGFEGSGKREQAEELVAALKQAAHVVAVMEQDVLMQAFGSAQMTVAEATDIADTALEHTVLSILRAVQAEEVLKSSRGALMWHGRDLRHFKRILPPPVQQLLTRPGTAVLGRGLASMPAEAAHQMGAAQALMHLASDAVRAAAESPFLEGALLASSGVLVCIDLPPTAQQLYTGTGSAPQPLAGLETPEGERRVLQLSAQAAAGALGTLSGPSCQDYVLTAQPRAAPLGADGSLLQVEATLLVMRCSDSELAGAPGGAAGLITRQMLLQQSGQQRYGVGPAVPPPPRQVRPPQRLPSSSWSMLSAVAGGKAAPPRPQQAAAKSTGQQQPPPQEVPAPQQQQQPQQPPRRVPSNLPNFFGGGASQQAQPGAKVGAKQQPGLSPANEQLQQQAAASRQEPQRLPVQQQAAQGSPTQPPAGLEQPAEQQRVVPTPPRVADAAVGQAAHEAAGDAELQPKATVGEYIVKASLKAQSLDLSPAAAQWRQEHRGDEFEQRKLIVWEVDDEPEPWQAEEESSLGLAALLPPGMRKEKKKVDIRARLANVLSQDREDAAWADGNVDSDA</sequence>
<feature type="compositionally biased region" description="Polar residues" evidence="3">
    <location>
        <begin position="598"/>
        <end position="608"/>
    </location>
</feature>
<protein>
    <submittedName>
        <fullName evidence="4">Uncharacterized protein</fullName>
    </submittedName>
</protein>
<keyword evidence="1" id="KW-0547">Nucleotide-binding</keyword>
<evidence type="ECO:0000313" key="5">
    <source>
        <dbReference type="Proteomes" id="UP001055712"/>
    </source>
</evidence>
<comment type="caution">
    <text evidence="4">The sequence shown here is derived from an EMBL/GenBank/DDBJ whole genome shotgun (WGS) entry which is preliminary data.</text>
</comment>
<feature type="compositionally biased region" description="Polar residues" evidence="3">
    <location>
        <begin position="617"/>
        <end position="627"/>
    </location>
</feature>
<feature type="compositionally biased region" description="Low complexity" evidence="3">
    <location>
        <begin position="505"/>
        <end position="514"/>
    </location>
</feature>